<dbReference type="Proteomes" id="UP000683360">
    <property type="component" value="Unassembled WGS sequence"/>
</dbReference>
<organism evidence="2 3">
    <name type="scientific">Mytilus edulis</name>
    <name type="common">Blue mussel</name>
    <dbReference type="NCBI Taxonomy" id="6550"/>
    <lineage>
        <taxon>Eukaryota</taxon>
        <taxon>Metazoa</taxon>
        <taxon>Spiralia</taxon>
        <taxon>Lophotrochozoa</taxon>
        <taxon>Mollusca</taxon>
        <taxon>Bivalvia</taxon>
        <taxon>Autobranchia</taxon>
        <taxon>Pteriomorphia</taxon>
        <taxon>Mytilida</taxon>
        <taxon>Mytiloidea</taxon>
        <taxon>Mytilidae</taxon>
        <taxon>Mytilinae</taxon>
        <taxon>Mytilus</taxon>
    </lineage>
</organism>
<reference evidence="2" key="1">
    <citation type="submission" date="2021-03" db="EMBL/GenBank/DDBJ databases">
        <authorList>
            <person name="Bekaert M."/>
        </authorList>
    </citation>
    <scope>NUCLEOTIDE SEQUENCE</scope>
</reference>
<name>A0A8S3TRE7_MYTED</name>
<comment type="caution">
    <text evidence="2">The sequence shown here is derived from an EMBL/GenBank/DDBJ whole genome shotgun (WGS) entry which is preliminary data.</text>
</comment>
<evidence type="ECO:0000313" key="2">
    <source>
        <dbReference type="EMBL" id="CAG2236284.1"/>
    </source>
</evidence>
<dbReference type="AlphaFoldDB" id="A0A8S3TRE7"/>
<dbReference type="EMBL" id="CAJPWZ010002347">
    <property type="protein sequence ID" value="CAG2236284.1"/>
    <property type="molecule type" value="Genomic_DNA"/>
</dbReference>
<dbReference type="InterPro" id="IPR000315">
    <property type="entry name" value="Znf_B-box"/>
</dbReference>
<protein>
    <recommendedName>
        <fullName evidence="1">B box-type domain-containing protein</fullName>
    </recommendedName>
</protein>
<sequence length="153" mass="17949">MFFQIAYDANQDVKTSFYFTYFCNTCTLLICNTCVPKTHKTHDFCLISYAASKLRSSFGYEVPKVENSIRNAKDKIESSLSIHKHFEDQADKAKRNIEEKVVVYVNAFNDTKNRYLDSIEKHKIEQSKQKNQEMLMLQNEKDRQAEVLKKTKT</sequence>
<evidence type="ECO:0000259" key="1">
    <source>
        <dbReference type="Pfam" id="PF00643"/>
    </source>
</evidence>
<dbReference type="OrthoDB" id="10417888at2759"/>
<dbReference type="Gene3D" id="3.30.160.60">
    <property type="entry name" value="Classic Zinc Finger"/>
    <property type="match status" value="1"/>
</dbReference>
<proteinExistence type="predicted"/>
<gene>
    <name evidence="2" type="ORF">MEDL_48799</name>
</gene>
<feature type="domain" description="B box-type" evidence="1">
    <location>
        <begin position="20"/>
        <end position="46"/>
    </location>
</feature>
<evidence type="ECO:0000313" key="3">
    <source>
        <dbReference type="Proteomes" id="UP000683360"/>
    </source>
</evidence>
<dbReference type="GO" id="GO:0008270">
    <property type="term" value="F:zinc ion binding"/>
    <property type="evidence" value="ECO:0007669"/>
    <property type="project" value="InterPro"/>
</dbReference>
<accession>A0A8S3TRE7</accession>
<dbReference type="Pfam" id="PF00643">
    <property type="entry name" value="zf-B_box"/>
    <property type="match status" value="1"/>
</dbReference>
<dbReference type="SUPFAM" id="SSF57845">
    <property type="entry name" value="B-box zinc-binding domain"/>
    <property type="match status" value="1"/>
</dbReference>
<keyword evidence="3" id="KW-1185">Reference proteome</keyword>